<evidence type="ECO:0000259" key="5">
    <source>
        <dbReference type="Pfam" id="PF01243"/>
    </source>
</evidence>
<dbReference type="GO" id="GO:0010181">
    <property type="term" value="F:FMN binding"/>
    <property type="evidence" value="ECO:0007669"/>
    <property type="project" value="InterPro"/>
</dbReference>
<dbReference type="InterPro" id="IPR000659">
    <property type="entry name" value="Pyridox_Oxase"/>
</dbReference>
<dbReference type="Pfam" id="PF01243">
    <property type="entry name" value="PNPOx_N"/>
    <property type="match status" value="1"/>
</dbReference>
<dbReference type="eggNOG" id="COG0259">
    <property type="taxonomic scope" value="Bacteria"/>
</dbReference>
<dbReference type="RefSeq" id="WP_014019880.1">
    <property type="nucleotide sequence ID" value="NC_015914.1"/>
</dbReference>
<name>G0IX37_CYCMS</name>
<dbReference type="PANTHER" id="PTHR10851:SF3">
    <property type="entry name" value="PYRIDOXINE_PYRIDOXAMINE 5'-PHOSPHATE OXIDASE 2"/>
    <property type="match status" value="1"/>
</dbReference>
<comment type="cofactor">
    <cofactor evidence="1">
        <name>FMN</name>
        <dbReference type="ChEBI" id="CHEBI:58210"/>
    </cofactor>
</comment>
<evidence type="ECO:0000313" key="6">
    <source>
        <dbReference type="EMBL" id="AEL25585.1"/>
    </source>
</evidence>
<evidence type="ECO:0000256" key="4">
    <source>
        <dbReference type="ARBA" id="ARBA00023002"/>
    </source>
</evidence>
<dbReference type="PANTHER" id="PTHR10851">
    <property type="entry name" value="PYRIDOXINE-5-PHOSPHATE OXIDASE"/>
    <property type="match status" value="1"/>
</dbReference>
<keyword evidence="2" id="KW-0285">Flavoprotein</keyword>
<dbReference type="Proteomes" id="UP000001635">
    <property type="component" value="Chromosome"/>
</dbReference>
<keyword evidence="3" id="KW-0288">FMN</keyword>
<reference evidence="7" key="1">
    <citation type="submission" date="2011-07" db="EMBL/GenBank/DDBJ databases">
        <title>The complete genome of Cyclobacterium marinum DSM 745.</title>
        <authorList>
            <person name="Lucas S."/>
            <person name="Han J."/>
            <person name="Lapidus A."/>
            <person name="Bruce D."/>
            <person name="Goodwin L."/>
            <person name="Pitluck S."/>
            <person name="Peters L."/>
            <person name="Kyrpides N."/>
            <person name="Mavromatis K."/>
            <person name="Ivanova N."/>
            <person name="Ovchinnikova G."/>
            <person name="Chertkov O."/>
            <person name="Detter J.C."/>
            <person name="Tapia R."/>
            <person name="Han C."/>
            <person name="Land M."/>
            <person name="Hauser L."/>
            <person name="Markowitz V."/>
            <person name="Cheng J.-F."/>
            <person name="Hugenholtz P."/>
            <person name="Woyke T."/>
            <person name="Wu D."/>
            <person name="Tindall B."/>
            <person name="Schuetze A."/>
            <person name="Brambilla E."/>
            <person name="Klenk H.-P."/>
            <person name="Eisen J.A."/>
        </authorList>
    </citation>
    <scope>NUCLEOTIDE SEQUENCE [LARGE SCALE GENOMIC DNA]</scope>
    <source>
        <strain evidence="7">ATCC 25205 / DSM 745 / LMG 13164 / NCIMB 1802</strain>
    </source>
</reference>
<dbReference type="GO" id="GO:0008615">
    <property type="term" value="P:pyridoxine biosynthetic process"/>
    <property type="evidence" value="ECO:0007669"/>
    <property type="project" value="InterPro"/>
</dbReference>
<evidence type="ECO:0000256" key="1">
    <source>
        <dbReference type="ARBA" id="ARBA00001917"/>
    </source>
</evidence>
<evidence type="ECO:0000256" key="3">
    <source>
        <dbReference type="ARBA" id="ARBA00022643"/>
    </source>
</evidence>
<sequence>MLFTATTSRKKIWEIVTKELHLASKDPHHPFRFVNFCTLNGGQPDSRYVVLRETTEDLKLLFFSDSRSEKIAQVRTNPSISLLFYHPSERCQVKINGVATILPQKEANENFWNKIPSEVQKAYQSKWPPKTHVDTPEKGILLESKYKNDYFSVIQIFPMEVECLQLDSKGHLRIVFKRAHAKWQSSWLVP</sequence>
<gene>
    <name evidence="6" type="ordered locus">Cycma_1833</name>
</gene>
<dbReference type="SUPFAM" id="SSF50475">
    <property type="entry name" value="FMN-binding split barrel"/>
    <property type="match status" value="1"/>
</dbReference>
<accession>G0IX37</accession>
<protein>
    <submittedName>
        <fullName evidence="6">Pyridoxamine 5'-phosphate oxidase-related FMN-binding protein</fullName>
    </submittedName>
</protein>
<dbReference type="AlphaFoldDB" id="G0IX37"/>
<dbReference type="STRING" id="880070.Cycma_1833"/>
<dbReference type="KEGG" id="cmr:Cycma_1833"/>
<dbReference type="EMBL" id="CP002955">
    <property type="protein sequence ID" value="AEL25585.1"/>
    <property type="molecule type" value="Genomic_DNA"/>
</dbReference>
<dbReference type="InterPro" id="IPR011576">
    <property type="entry name" value="Pyridox_Oxase_N"/>
</dbReference>
<proteinExistence type="predicted"/>
<dbReference type="InterPro" id="IPR012349">
    <property type="entry name" value="Split_barrel_FMN-bd"/>
</dbReference>
<dbReference type="GO" id="GO:0004733">
    <property type="term" value="F:pyridoxamine phosphate oxidase activity"/>
    <property type="evidence" value="ECO:0007669"/>
    <property type="project" value="InterPro"/>
</dbReference>
<feature type="domain" description="Pyridoxamine 5'-phosphate oxidase N-terminal" evidence="5">
    <location>
        <begin position="32"/>
        <end position="133"/>
    </location>
</feature>
<dbReference type="HOGENOM" id="CLU_058669_0_1_10"/>
<keyword evidence="4" id="KW-0560">Oxidoreductase</keyword>
<dbReference type="OrthoDB" id="1493996at2"/>
<organism evidence="6 7">
    <name type="scientific">Cyclobacterium marinum (strain ATCC 25205 / DSM 745 / LMG 13164 / NCIMB 1802)</name>
    <name type="common">Flectobacillus marinus</name>
    <dbReference type="NCBI Taxonomy" id="880070"/>
    <lineage>
        <taxon>Bacteria</taxon>
        <taxon>Pseudomonadati</taxon>
        <taxon>Bacteroidota</taxon>
        <taxon>Cytophagia</taxon>
        <taxon>Cytophagales</taxon>
        <taxon>Cyclobacteriaceae</taxon>
        <taxon>Cyclobacterium</taxon>
    </lineage>
</organism>
<keyword evidence="7" id="KW-1185">Reference proteome</keyword>
<evidence type="ECO:0000313" key="7">
    <source>
        <dbReference type="Proteomes" id="UP000001635"/>
    </source>
</evidence>
<dbReference type="Gene3D" id="2.30.110.10">
    <property type="entry name" value="Electron Transport, Fmn-binding Protein, Chain A"/>
    <property type="match status" value="1"/>
</dbReference>
<evidence type="ECO:0000256" key="2">
    <source>
        <dbReference type="ARBA" id="ARBA00022630"/>
    </source>
</evidence>